<sequence length="382" mass="45810">MGTIKKDMNGKHELLFETLCELRQEEDSQVHESLQGIPDRNIARRTCILQQNEEIEDPHKQHQYFLVEMEGINLEDFVKSEENKRKFFHYDKDRKVYAISDLYITLLRALINGIKVLRKKKFTASLDLKDIYIVTGDSPRFGLTKRVKRDVSKGNDDHDDWKNLAKALVDLNEKLKVEPCCQILQYLIQTFEHPEKRKLDQVLEHPIFWEWRRRKDFIIHLADFLQAHKINICDHDVDIAFKDWEIFFEGNTNLKLLKKQTTIYKNKKIKKIKKNDGDKNIAEEVVVGNRQRDRNNEIKEWICFMRNTYCHFFEKKLSILQDIKDKEMEEDKEEAFEIKDNKEMEECFYQNFPTIVYALAVKVARLEARINKWENCVWPKHI</sequence>
<name>A0A5B6YJ96_DAVIN</name>
<dbReference type="EMBL" id="GHES01000933">
    <property type="protein sequence ID" value="MPA31492.1"/>
    <property type="molecule type" value="Transcribed_RNA"/>
</dbReference>
<evidence type="ECO:0000313" key="2">
    <source>
        <dbReference type="EMBL" id="MPA31493.1"/>
    </source>
</evidence>
<evidence type="ECO:0000313" key="1">
    <source>
        <dbReference type="EMBL" id="MPA31492.1"/>
    </source>
</evidence>
<accession>A0A5B6YJ96</accession>
<gene>
    <name evidence="1" type="ORF">Din_000933</name>
    <name evidence="2" type="ORF">Din_000934</name>
</gene>
<reference evidence="2" key="1">
    <citation type="submission" date="2019-08" db="EMBL/GenBank/DDBJ databases">
        <title>Reference gene set and small RNA set construction with multiple tissues from Davidia involucrata Baill.</title>
        <authorList>
            <person name="Yang H."/>
            <person name="Zhou C."/>
            <person name="Li G."/>
            <person name="Wang J."/>
            <person name="Gao P."/>
            <person name="Wang M."/>
            <person name="Wang R."/>
            <person name="Zhao Y."/>
        </authorList>
    </citation>
    <scope>NUCLEOTIDE SEQUENCE</scope>
    <source>
        <tissue evidence="2">Mixed with DoveR01_LX</tissue>
    </source>
</reference>
<dbReference type="AlphaFoldDB" id="A0A5B6YJ96"/>
<proteinExistence type="predicted"/>
<dbReference type="EMBL" id="GHES01000934">
    <property type="protein sequence ID" value="MPA31493.1"/>
    <property type="molecule type" value="Transcribed_RNA"/>
</dbReference>
<protein>
    <submittedName>
        <fullName evidence="2">Uncharacterized protein</fullName>
    </submittedName>
</protein>
<organism evidence="2">
    <name type="scientific">Davidia involucrata</name>
    <name type="common">Dove tree</name>
    <dbReference type="NCBI Taxonomy" id="16924"/>
    <lineage>
        <taxon>Eukaryota</taxon>
        <taxon>Viridiplantae</taxon>
        <taxon>Streptophyta</taxon>
        <taxon>Embryophyta</taxon>
        <taxon>Tracheophyta</taxon>
        <taxon>Spermatophyta</taxon>
        <taxon>Magnoliopsida</taxon>
        <taxon>eudicotyledons</taxon>
        <taxon>Gunneridae</taxon>
        <taxon>Pentapetalae</taxon>
        <taxon>asterids</taxon>
        <taxon>Cornales</taxon>
        <taxon>Nyssaceae</taxon>
        <taxon>Davidia</taxon>
    </lineage>
</organism>